<protein>
    <submittedName>
        <fullName evidence="2">Uncharacterized protein</fullName>
    </submittedName>
</protein>
<feature type="compositionally biased region" description="Polar residues" evidence="1">
    <location>
        <begin position="1"/>
        <end position="13"/>
    </location>
</feature>
<proteinExistence type="predicted"/>
<reference evidence="2" key="1">
    <citation type="submission" date="2023-04" db="EMBL/GenBank/DDBJ databases">
        <title>Black Yeasts Isolated from many extreme environments.</title>
        <authorList>
            <person name="Coleine C."/>
            <person name="Stajich J.E."/>
            <person name="Selbmann L."/>
        </authorList>
    </citation>
    <scope>NUCLEOTIDE SEQUENCE</scope>
    <source>
        <strain evidence="2">CCFEE 5312</strain>
    </source>
</reference>
<feature type="region of interest" description="Disordered" evidence="1">
    <location>
        <begin position="1"/>
        <end position="58"/>
    </location>
</feature>
<dbReference type="EMBL" id="JAWDJX010000063">
    <property type="protein sequence ID" value="KAK3047336.1"/>
    <property type="molecule type" value="Genomic_DNA"/>
</dbReference>
<feature type="region of interest" description="Disordered" evidence="1">
    <location>
        <begin position="102"/>
        <end position="190"/>
    </location>
</feature>
<evidence type="ECO:0000256" key="1">
    <source>
        <dbReference type="SAM" id="MobiDB-lite"/>
    </source>
</evidence>
<gene>
    <name evidence="2" type="ORF">LTR09_011208</name>
</gene>
<organism evidence="2 3">
    <name type="scientific">Extremus antarcticus</name>
    <dbReference type="NCBI Taxonomy" id="702011"/>
    <lineage>
        <taxon>Eukaryota</taxon>
        <taxon>Fungi</taxon>
        <taxon>Dikarya</taxon>
        <taxon>Ascomycota</taxon>
        <taxon>Pezizomycotina</taxon>
        <taxon>Dothideomycetes</taxon>
        <taxon>Dothideomycetidae</taxon>
        <taxon>Mycosphaerellales</taxon>
        <taxon>Extremaceae</taxon>
        <taxon>Extremus</taxon>
    </lineage>
</organism>
<dbReference type="Proteomes" id="UP001271007">
    <property type="component" value="Unassembled WGS sequence"/>
</dbReference>
<evidence type="ECO:0000313" key="3">
    <source>
        <dbReference type="Proteomes" id="UP001271007"/>
    </source>
</evidence>
<accession>A0AAJ0DC47</accession>
<keyword evidence="3" id="KW-1185">Reference proteome</keyword>
<name>A0AAJ0DC47_9PEZI</name>
<dbReference type="AlphaFoldDB" id="A0AAJ0DC47"/>
<feature type="compositionally biased region" description="Basic and acidic residues" evidence="1">
    <location>
        <begin position="102"/>
        <end position="113"/>
    </location>
</feature>
<comment type="caution">
    <text evidence="2">The sequence shown here is derived from an EMBL/GenBank/DDBJ whole genome shotgun (WGS) entry which is preliminary data.</text>
</comment>
<feature type="compositionally biased region" description="Polar residues" evidence="1">
    <location>
        <begin position="179"/>
        <end position="190"/>
    </location>
</feature>
<feature type="compositionally biased region" description="Low complexity" evidence="1">
    <location>
        <begin position="19"/>
        <end position="46"/>
    </location>
</feature>
<evidence type="ECO:0000313" key="2">
    <source>
        <dbReference type="EMBL" id="KAK3047336.1"/>
    </source>
</evidence>
<sequence>MAGHNTGQVNQLLEQPAIQPQSATQQGATQQAATQQGASQQSSTAPVEPPYGYRLHGWRTQYPGQDTLRCSPDIYYNESSRVPTWGGSFSATDRSLLTQVKAKREAEKARERSSTTGGYFFGEPAVRQSQNQSRRRGRGRGRGGNDSGRDSNQAHRGGNDSFSGQSRGAGFSQFKDVSVPNNSSATRWQNSMVPGRPMAIEQKSIRPTPAAAPIPATALPWTPSPMQVPSMMSTTLPFSTYTHRWYRH</sequence>